<evidence type="ECO:0000313" key="3">
    <source>
        <dbReference type="Proteomes" id="UP000051966"/>
    </source>
</evidence>
<dbReference type="PROSITE" id="PS51186">
    <property type="entry name" value="GNAT"/>
    <property type="match status" value="1"/>
</dbReference>
<keyword evidence="3" id="KW-1185">Reference proteome</keyword>
<proteinExistence type="predicted"/>
<keyword evidence="2" id="KW-0808">Transferase</keyword>
<dbReference type="PANTHER" id="PTHR13355:SF11">
    <property type="entry name" value="GLUCOSAMINE 6-PHOSPHATE N-ACETYLTRANSFERASE"/>
    <property type="match status" value="1"/>
</dbReference>
<reference evidence="2 3" key="1">
    <citation type="journal article" date="2015" name="Genome Announc.">
        <title>Expanding the biotechnology potential of lactobacilli through comparative genomics of 213 strains and associated genera.</title>
        <authorList>
            <person name="Sun Z."/>
            <person name="Harris H.M."/>
            <person name="McCann A."/>
            <person name="Guo C."/>
            <person name="Argimon S."/>
            <person name="Zhang W."/>
            <person name="Yang X."/>
            <person name="Jeffery I.B."/>
            <person name="Cooney J.C."/>
            <person name="Kagawa T.F."/>
            <person name="Liu W."/>
            <person name="Song Y."/>
            <person name="Salvetti E."/>
            <person name="Wrobel A."/>
            <person name="Rasinkangas P."/>
            <person name="Parkhill J."/>
            <person name="Rea M.C."/>
            <person name="O'Sullivan O."/>
            <person name="Ritari J."/>
            <person name="Douillard F.P."/>
            <person name="Paul Ross R."/>
            <person name="Yang R."/>
            <person name="Briner A.E."/>
            <person name="Felis G.E."/>
            <person name="de Vos W.M."/>
            <person name="Barrangou R."/>
            <person name="Klaenhammer T.R."/>
            <person name="Caufield P.W."/>
            <person name="Cui Y."/>
            <person name="Zhang H."/>
            <person name="O'Toole P.W."/>
        </authorList>
    </citation>
    <scope>NUCLEOTIDE SEQUENCE [LARGE SCALE GENOMIC DNA]</scope>
    <source>
        <strain evidence="2 3">DSM 18382</strain>
    </source>
</reference>
<dbReference type="InterPro" id="IPR000182">
    <property type="entry name" value="GNAT_dom"/>
</dbReference>
<dbReference type="Pfam" id="PF13673">
    <property type="entry name" value="Acetyltransf_10"/>
    <property type="match status" value="1"/>
</dbReference>
<dbReference type="Proteomes" id="UP000051966">
    <property type="component" value="Unassembled WGS sequence"/>
</dbReference>
<dbReference type="SUPFAM" id="SSF55729">
    <property type="entry name" value="Acyl-CoA N-acyltransferases (Nat)"/>
    <property type="match status" value="1"/>
</dbReference>
<feature type="domain" description="N-acetyltransferase" evidence="1">
    <location>
        <begin position="2"/>
        <end position="146"/>
    </location>
</feature>
<evidence type="ECO:0000313" key="2">
    <source>
        <dbReference type="EMBL" id="KRM08602.1"/>
    </source>
</evidence>
<name>A0A0R1VS84_9LACO</name>
<dbReference type="PANTHER" id="PTHR13355">
    <property type="entry name" value="GLUCOSAMINE 6-PHOSPHATE N-ACETYLTRANSFERASE"/>
    <property type="match status" value="1"/>
</dbReference>
<dbReference type="EMBL" id="AZFY01000077">
    <property type="protein sequence ID" value="KRM08602.1"/>
    <property type="molecule type" value="Genomic_DNA"/>
</dbReference>
<accession>A0A0R1VS84</accession>
<dbReference type="GO" id="GO:0004343">
    <property type="term" value="F:glucosamine 6-phosphate N-acetyltransferase activity"/>
    <property type="evidence" value="ECO:0007669"/>
    <property type="project" value="TreeGrafter"/>
</dbReference>
<dbReference type="CDD" id="cd04301">
    <property type="entry name" value="NAT_SF"/>
    <property type="match status" value="1"/>
</dbReference>
<dbReference type="InterPro" id="IPR039143">
    <property type="entry name" value="GNPNAT1-like"/>
</dbReference>
<sequence>MEKVVEIKQTVFLDDVYQDARLIRKAVFIKEQGIDEQAEFDGTDDQATHYVAYENHQPVATARVTVTNKGVHVQRVATLKNFRHKGYAKALLENILRDPKYADEPAFYLGAQETAKGFYEKLGFKQYGKPFMEVGIRHVKMKCAKQSG</sequence>
<dbReference type="Gene3D" id="3.40.630.30">
    <property type="match status" value="1"/>
</dbReference>
<gene>
    <name evidence="2" type="ORF">FD41_GL000101</name>
</gene>
<organism evidence="2 3">
    <name type="scientific">Lentilactobacillus farraginis DSM 18382 = JCM 14108</name>
    <dbReference type="NCBI Taxonomy" id="1423743"/>
    <lineage>
        <taxon>Bacteria</taxon>
        <taxon>Bacillati</taxon>
        <taxon>Bacillota</taxon>
        <taxon>Bacilli</taxon>
        <taxon>Lactobacillales</taxon>
        <taxon>Lactobacillaceae</taxon>
        <taxon>Lentilactobacillus</taxon>
    </lineage>
</organism>
<protein>
    <submittedName>
        <fullName evidence="2">Acetyltransferase</fullName>
    </submittedName>
</protein>
<dbReference type="PATRIC" id="fig|1423743.5.peg.105"/>
<dbReference type="AlphaFoldDB" id="A0A0R1VS84"/>
<comment type="caution">
    <text evidence="2">The sequence shown here is derived from an EMBL/GenBank/DDBJ whole genome shotgun (WGS) entry which is preliminary data.</text>
</comment>
<dbReference type="InterPro" id="IPR016181">
    <property type="entry name" value="Acyl_CoA_acyltransferase"/>
</dbReference>
<evidence type="ECO:0000259" key="1">
    <source>
        <dbReference type="PROSITE" id="PS51186"/>
    </source>
</evidence>